<protein>
    <submittedName>
        <fullName evidence="2">Uncharacterized protein</fullName>
    </submittedName>
</protein>
<gene>
    <name evidence="2" type="ORF">CDL15_Pgr000043</name>
</gene>
<proteinExistence type="predicted"/>
<evidence type="ECO:0000256" key="1">
    <source>
        <dbReference type="SAM" id="MobiDB-lite"/>
    </source>
</evidence>
<comment type="caution">
    <text evidence="2">The sequence shown here is derived from an EMBL/GenBank/DDBJ whole genome shotgun (WGS) entry which is preliminary data.</text>
</comment>
<name>A0A218VPX9_PUNGR</name>
<sequence>MDELEKAVSQFYPSWGMYSSGGQAPGPSDHSWLGAYSSAHGLGRDQELGSDPDQVPPSFDHFSAHPEPSSEDIYYMDSINTMVDESIPPSPTFGGESVADIYI</sequence>
<feature type="region of interest" description="Disordered" evidence="1">
    <location>
        <begin position="19"/>
        <end position="54"/>
    </location>
</feature>
<dbReference type="AlphaFoldDB" id="A0A218VPX9"/>
<accession>A0A218VPX9</accession>
<evidence type="ECO:0000313" key="2">
    <source>
        <dbReference type="EMBL" id="OWM62574.1"/>
    </source>
</evidence>
<organism evidence="2 3">
    <name type="scientific">Punica granatum</name>
    <name type="common">Pomegranate</name>
    <dbReference type="NCBI Taxonomy" id="22663"/>
    <lineage>
        <taxon>Eukaryota</taxon>
        <taxon>Viridiplantae</taxon>
        <taxon>Streptophyta</taxon>
        <taxon>Embryophyta</taxon>
        <taxon>Tracheophyta</taxon>
        <taxon>Spermatophyta</taxon>
        <taxon>Magnoliopsida</taxon>
        <taxon>eudicotyledons</taxon>
        <taxon>Gunneridae</taxon>
        <taxon>Pentapetalae</taxon>
        <taxon>rosids</taxon>
        <taxon>malvids</taxon>
        <taxon>Myrtales</taxon>
        <taxon>Lythraceae</taxon>
        <taxon>Punica</taxon>
    </lineage>
</organism>
<dbReference type="Proteomes" id="UP000197138">
    <property type="component" value="Unassembled WGS sequence"/>
</dbReference>
<reference evidence="3" key="1">
    <citation type="journal article" date="2017" name="Plant J.">
        <title>The pomegranate (Punica granatum L.) genome and the genomics of punicalagin biosynthesis.</title>
        <authorList>
            <person name="Qin G."/>
            <person name="Xu C."/>
            <person name="Ming R."/>
            <person name="Tang H."/>
            <person name="Guyot R."/>
            <person name="Kramer E.M."/>
            <person name="Hu Y."/>
            <person name="Yi X."/>
            <person name="Qi Y."/>
            <person name="Xu X."/>
            <person name="Gao Z."/>
            <person name="Pan H."/>
            <person name="Jian J."/>
            <person name="Tian Y."/>
            <person name="Yue Z."/>
            <person name="Xu Y."/>
        </authorList>
    </citation>
    <scope>NUCLEOTIDE SEQUENCE [LARGE SCALE GENOMIC DNA]</scope>
    <source>
        <strain evidence="3">cv. Dabenzi</strain>
    </source>
</reference>
<dbReference type="EMBL" id="MTKT01016889">
    <property type="protein sequence ID" value="OWM62574.1"/>
    <property type="molecule type" value="Genomic_DNA"/>
</dbReference>
<evidence type="ECO:0000313" key="3">
    <source>
        <dbReference type="Proteomes" id="UP000197138"/>
    </source>
</evidence>